<proteinExistence type="predicted"/>
<dbReference type="Proteomes" id="UP000257144">
    <property type="component" value="Unassembled WGS sequence"/>
</dbReference>
<dbReference type="RefSeq" id="WP_115450829.1">
    <property type="nucleotide sequence ID" value="NZ_QNQT01000001.1"/>
</dbReference>
<protein>
    <submittedName>
        <fullName evidence="1">Uncharacterized protein</fullName>
    </submittedName>
</protein>
<evidence type="ECO:0000313" key="1">
    <source>
        <dbReference type="EMBL" id="RDU38915.1"/>
    </source>
</evidence>
<dbReference type="AlphaFoldDB" id="A0A3D8GWU2"/>
<gene>
    <name evidence="1" type="ORF">DRW41_05000</name>
</gene>
<reference evidence="1 2" key="1">
    <citation type="submission" date="2018-07" db="EMBL/GenBank/DDBJ databases">
        <title>Bacillus sp. YLB-04 draft genome sequence.</title>
        <authorList>
            <person name="Yu L."/>
            <person name="Tang X."/>
        </authorList>
    </citation>
    <scope>NUCLEOTIDE SEQUENCE [LARGE SCALE GENOMIC DNA]</scope>
    <source>
        <strain evidence="1 2">YLB-04</strain>
    </source>
</reference>
<sequence length="270" mass="31388">MSINEEGYLSEEMNEIEKEILHDNYKYFNIARRLNILGHSLKFKLNIHQQDAQEITAATLYVSLLESFNSIYILTSKGLIVDANILLRSLLEKTLRLKYVSMTYENAIHYHMASEKERLKLLNSIHNAKEGVFSNEVRSTITKEEIDNLKERIDLEGVKELPSNEVLARMTGLEMIYQNAYRILNSYVHTNATLINKFVNTNEKGMITDLNWFSHFNNNSSEVEQVMFSTLYLIITATETIIELFELEYGELIQSLTEELDQLVSLRMDQ</sequence>
<dbReference type="InterPro" id="IPR043733">
    <property type="entry name" value="DUF5677"/>
</dbReference>
<evidence type="ECO:0000313" key="2">
    <source>
        <dbReference type="Proteomes" id="UP000257144"/>
    </source>
</evidence>
<organism evidence="1 2">
    <name type="scientific">Neobacillus piezotolerans</name>
    <dbReference type="NCBI Taxonomy" id="2259171"/>
    <lineage>
        <taxon>Bacteria</taxon>
        <taxon>Bacillati</taxon>
        <taxon>Bacillota</taxon>
        <taxon>Bacilli</taxon>
        <taxon>Bacillales</taxon>
        <taxon>Bacillaceae</taxon>
        <taxon>Neobacillus</taxon>
    </lineage>
</organism>
<dbReference type="Pfam" id="PF18928">
    <property type="entry name" value="DUF5677"/>
    <property type="match status" value="1"/>
</dbReference>
<dbReference type="EMBL" id="QNQT01000001">
    <property type="protein sequence ID" value="RDU38915.1"/>
    <property type="molecule type" value="Genomic_DNA"/>
</dbReference>
<accession>A0A3D8GWU2</accession>
<keyword evidence="2" id="KW-1185">Reference proteome</keyword>
<name>A0A3D8GWU2_9BACI</name>
<dbReference type="OrthoDB" id="2620906at2"/>
<comment type="caution">
    <text evidence="1">The sequence shown here is derived from an EMBL/GenBank/DDBJ whole genome shotgun (WGS) entry which is preliminary data.</text>
</comment>